<keyword evidence="5 8" id="KW-0812">Transmembrane</keyword>
<dbReference type="PANTHER" id="PTHR39583">
    <property type="entry name" value="TYPE II SECRETION SYSTEM PROTEIN J-RELATED"/>
    <property type="match status" value="1"/>
</dbReference>
<feature type="transmembrane region" description="Helical" evidence="8">
    <location>
        <begin position="12"/>
        <end position="33"/>
    </location>
</feature>
<dbReference type="PANTHER" id="PTHR39583:SF2">
    <property type="entry name" value="TYPE II SECRETION SYSTEM PROTEIN J"/>
    <property type="match status" value="1"/>
</dbReference>
<dbReference type="GO" id="GO:0015628">
    <property type="term" value="P:protein secretion by the type II secretion system"/>
    <property type="evidence" value="ECO:0007669"/>
    <property type="project" value="TreeGrafter"/>
</dbReference>
<sequence>MTETAHTTPSDGFTLIEMLVTITLMSIVSLLAWQALDATGRSVTRAQDISNDSTAIVRTLDQISEDLARHALLESPYPDRSGQLRRPDSPSLPASITWSDNRLTILQHSRNGELIPVSWQITRNALVRNTPSEQGQAALHDVTRLSLKAWIGGRGWIEPAAIPAGLRASGLEISIEQARENDAAPRTFRMVVMLP</sequence>
<keyword evidence="2" id="KW-1003">Cell membrane</keyword>
<dbReference type="RefSeq" id="WP_108621817.1">
    <property type="nucleotide sequence ID" value="NZ_CP028901.1"/>
</dbReference>
<evidence type="ECO:0000256" key="8">
    <source>
        <dbReference type="SAM" id="Phobius"/>
    </source>
</evidence>
<dbReference type="OrthoDB" id="9151668at2"/>
<evidence type="ECO:0000256" key="6">
    <source>
        <dbReference type="ARBA" id="ARBA00022989"/>
    </source>
</evidence>
<evidence type="ECO:0000256" key="4">
    <source>
        <dbReference type="ARBA" id="ARBA00022519"/>
    </source>
</evidence>
<evidence type="ECO:0000256" key="5">
    <source>
        <dbReference type="ARBA" id="ARBA00022692"/>
    </source>
</evidence>
<evidence type="ECO:0000256" key="2">
    <source>
        <dbReference type="ARBA" id="ARBA00022475"/>
    </source>
</evidence>
<dbReference type="NCBIfam" id="TIGR02532">
    <property type="entry name" value="IV_pilin_GFxxxE"/>
    <property type="match status" value="1"/>
</dbReference>
<evidence type="ECO:0008006" key="11">
    <source>
        <dbReference type="Google" id="ProtNLM"/>
    </source>
</evidence>
<organism evidence="9 10">
    <name type="scientific">Orrella marina</name>
    <dbReference type="NCBI Taxonomy" id="2163011"/>
    <lineage>
        <taxon>Bacteria</taxon>
        <taxon>Pseudomonadati</taxon>
        <taxon>Pseudomonadota</taxon>
        <taxon>Betaproteobacteria</taxon>
        <taxon>Burkholderiales</taxon>
        <taxon>Alcaligenaceae</taxon>
        <taxon>Orrella</taxon>
    </lineage>
</organism>
<dbReference type="Pfam" id="PF07963">
    <property type="entry name" value="N_methyl"/>
    <property type="match status" value="1"/>
</dbReference>
<evidence type="ECO:0000256" key="1">
    <source>
        <dbReference type="ARBA" id="ARBA00004377"/>
    </source>
</evidence>
<evidence type="ECO:0000313" key="10">
    <source>
        <dbReference type="Proteomes" id="UP000244571"/>
    </source>
</evidence>
<evidence type="ECO:0000313" key="9">
    <source>
        <dbReference type="EMBL" id="AWB34401.1"/>
    </source>
</evidence>
<dbReference type="GO" id="GO:0005886">
    <property type="term" value="C:plasma membrane"/>
    <property type="evidence" value="ECO:0007669"/>
    <property type="project" value="UniProtKB-SubCell"/>
</dbReference>
<accession>A0A2R4XKV1</accession>
<keyword evidence="3" id="KW-0488">Methylation</keyword>
<dbReference type="InterPro" id="IPR051621">
    <property type="entry name" value="T2SS_protein_J"/>
</dbReference>
<keyword evidence="7 8" id="KW-0472">Membrane</keyword>
<comment type="subcellular location">
    <subcellularLocation>
        <location evidence="1">Cell inner membrane</location>
        <topology evidence="1">Single-pass membrane protein</topology>
    </subcellularLocation>
</comment>
<keyword evidence="6 8" id="KW-1133">Transmembrane helix</keyword>
<evidence type="ECO:0000256" key="3">
    <source>
        <dbReference type="ARBA" id="ARBA00022481"/>
    </source>
</evidence>
<gene>
    <name evidence="9" type="ORF">DBV39_12575</name>
</gene>
<keyword evidence="4" id="KW-0997">Cell inner membrane</keyword>
<dbReference type="KEGG" id="boz:DBV39_12575"/>
<dbReference type="InterPro" id="IPR045584">
    <property type="entry name" value="Pilin-like"/>
</dbReference>
<dbReference type="SUPFAM" id="SSF54523">
    <property type="entry name" value="Pili subunits"/>
    <property type="match status" value="1"/>
</dbReference>
<name>A0A2R4XKV1_9BURK</name>
<proteinExistence type="predicted"/>
<dbReference type="InterPro" id="IPR012902">
    <property type="entry name" value="N_methyl_site"/>
</dbReference>
<reference evidence="9 10" key="1">
    <citation type="submission" date="2018-04" db="EMBL/GenBank/DDBJ databases">
        <title>Bordetella sp. HZ20 isolated from seawater.</title>
        <authorList>
            <person name="Sun C."/>
        </authorList>
    </citation>
    <scope>NUCLEOTIDE SEQUENCE [LARGE SCALE GENOMIC DNA]</scope>
    <source>
        <strain evidence="9 10">HZ20</strain>
    </source>
</reference>
<dbReference type="EMBL" id="CP028901">
    <property type="protein sequence ID" value="AWB34401.1"/>
    <property type="molecule type" value="Genomic_DNA"/>
</dbReference>
<dbReference type="AlphaFoldDB" id="A0A2R4XKV1"/>
<dbReference type="Proteomes" id="UP000244571">
    <property type="component" value="Chromosome"/>
</dbReference>
<evidence type="ECO:0000256" key="7">
    <source>
        <dbReference type="ARBA" id="ARBA00023136"/>
    </source>
</evidence>
<keyword evidence="10" id="KW-1185">Reference proteome</keyword>
<protein>
    <recommendedName>
        <fullName evidence="11">Type II secretion system protein J</fullName>
    </recommendedName>
</protein>